<name>G9WZX5_9FIRM</name>
<evidence type="ECO:0000313" key="4">
    <source>
        <dbReference type="Proteomes" id="UP000006437"/>
    </source>
</evidence>
<dbReference type="InterPro" id="IPR007712">
    <property type="entry name" value="RelE/ParE_toxin"/>
</dbReference>
<keyword evidence="2" id="KW-1277">Toxin-antitoxin system</keyword>
<reference evidence="3 4" key="1">
    <citation type="submission" date="2011-08" db="EMBL/GenBank/DDBJ databases">
        <title>The Genome Sequence of Eubacteriaceae bacterium ACC19a.</title>
        <authorList>
            <consortium name="The Broad Institute Genome Sequencing Platform"/>
            <person name="Earl A."/>
            <person name="Ward D."/>
            <person name="Feldgarden M."/>
            <person name="Gevers D."/>
            <person name="Sizova M."/>
            <person name="Hazen A."/>
            <person name="Epstein S."/>
            <person name="Young S.K."/>
            <person name="Zeng Q."/>
            <person name="Gargeya S."/>
            <person name="Fitzgerald M."/>
            <person name="Haas B."/>
            <person name="Abouelleil A."/>
            <person name="Alvarado L."/>
            <person name="Arachchi H.M."/>
            <person name="Berlin A."/>
            <person name="Brown A."/>
            <person name="Chapman S.B."/>
            <person name="Chen Z."/>
            <person name="Dunbar C."/>
            <person name="Freedman E."/>
            <person name="Gearin G."/>
            <person name="Gellesch M."/>
            <person name="Goldberg J."/>
            <person name="Griggs A."/>
            <person name="Gujja S."/>
            <person name="Heiman D."/>
            <person name="Howarth C."/>
            <person name="Larson L."/>
            <person name="Lui A."/>
            <person name="MacDonald P.J.P."/>
            <person name="Montmayeur A."/>
            <person name="Murphy C."/>
            <person name="Neiman D."/>
            <person name="Pearson M."/>
            <person name="Priest M."/>
            <person name="Roberts A."/>
            <person name="Saif S."/>
            <person name="Shea T."/>
            <person name="Shenoy N."/>
            <person name="Sisk P."/>
            <person name="Stolte C."/>
            <person name="Sykes S."/>
            <person name="Wortman J."/>
            <person name="Nusbaum C."/>
            <person name="Birren B."/>
        </authorList>
    </citation>
    <scope>NUCLEOTIDE SEQUENCE [LARGE SCALE GENOMIC DNA]</scope>
    <source>
        <strain evidence="3 4">ACC19a</strain>
    </source>
</reference>
<evidence type="ECO:0000256" key="2">
    <source>
        <dbReference type="ARBA" id="ARBA00022649"/>
    </source>
</evidence>
<gene>
    <name evidence="3" type="ORF">HMPREF9629_01731</name>
</gene>
<dbReference type="SUPFAM" id="SSF143011">
    <property type="entry name" value="RelE-like"/>
    <property type="match status" value="1"/>
</dbReference>
<comment type="caution">
    <text evidence="3">The sequence shown here is derived from an EMBL/GenBank/DDBJ whole genome shotgun (WGS) entry which is preliminary data.</text>
</comment>
<dbReference type="PATRIC" id="fig|796937.3.peg.926"/>
<dbReference type="HOGENOM" id="CLU_155761_1_1_9"/>
<protein>
    <recommendedName>
        <fullName evidence="5">Addiction module toxin, RelE/StbE family</fullName>
    </recommendedName>
</protein>
<dbReference type="BioCyc" id="EBAC796937-HMP:GMGH-1739-MONOMER"/>
<dbReference type="AlphaFoldDB" id="G9WZX5"/>
<evidence type="ECO:0008006" key="5">
    <source>
        <dbReference type="Google" id="ProtNLM"/>
    </source>
</evidence>
<comment type="similarity">
    <text evidence="1">Belongs to the RelE toxin family.</text>
</comment>
<dbReference type="InterPro" id="IPR035093">
    <property type="entry name" value="RelE/ParE_toxin_dom_sf"/>
</dbReference>
<dbReference type="Proteomes" id="UP000006437">
    <property type="component" value="Unassembled WGS sequence"/>
</dbReference>
<dbReference type="PANTHER" id="PTHR35601">
    <property type="entry name" value="TOXIN RELE"/>
    <property type="match status" value="1"/>
</dbReference>
<dbReference type="NCBIfam" id="TIGR02385">
    <property type="entry name" value="RelE_StbE"/>
    <property type="match status" value="1"/>
</dbReference>
<organism evidence="3 4">
    <name type="scientific">Peptoanaerobacter stomatis</name>
    <dbReference type="NCBI Taxonomy" id="796937"/>
    <lineage>
        <taxon>Bacteria</taxon>
        <taxon>Bacillati</taxon>
        <taxon>Bacillota</taxon>
        <taxon>Clostridia</taxon>
        <taxon>Peptostreptococcales</taxon>
        <taxon>Filifactoraceae</taxon>
        <taxon>Peptoanaerobacter</taxon>
    </lineage>
</organism>
<evidence type="ECO:0000256" key="1">
    <source>
        <dbReference type="ARBA" id="ARBA00006226"/>
    </source>
</evidence>
<dbReference type="Pfam" id="PF05016">
    <property type="entry name" value="ParE_toxin"/>
    <property type="match status" value="1"/>
</dbReference>
<proteinExistence type="inferred from homology"/>
<evidence type="ECO:0000313" key="3">
    <source>
        <dbReference type="EMBL" id="EHL15607.1"/>
    </source>
</evidence>
<dbReference type="PANTHER" id="PTHR35601:SF1">
    <property type="entry name" value="TOXIN RELE"/>
    <property type="match status" value="1"/>
</dbReference>
<dbReference type="EMBL" id="AFZE01000010">
    <property type="protein sequence ID" value="EHL15607.1"/>
    <property type="molecule type" value="Genomic_DNA"/>
</dbReference>
<dbReference type="Gene3D" id="3.30.2310.20">
    <property type="entry name" value="RelE-like"/>
    <property type="match status" value="1"/>
</dbReference>
<accession>G9WZX5</accession>
<sequence>MADISLLLLPIFGESWMKIYSVELSERFKKEFKKLDKYTQKIIRAWIDKNLVETENPRAHGKDLTADRSGQWRYRIGDYRLICIINDNKFVILALTVGHRKDIYDN</sequence>